<dbReference type="InterPro" id="IPR035994">
    <property type="entry name" value="Nucleoside_phosphorylase_sf"/>
</dbReference>
<keyword evidence="2 6" id="KW-0028">Amino-acid biosynthesis</keyword>
<dbReference type="NCBIfam" id="NF004079">
    <property type="entry name" value="PRK05584.1"/>
    <property type="match status" value="1"/>
</dbReference>
<dbReference type="GO" id="GO:0005829">
    <property type="term" value="C:cytosol"/>
    <property type="evidence" value="ECO:0007669"/>
    <property type="project" value="TreeGrafter"/>
</dbReference>
<keyword evidence="4 6" id="KW-0486">Methionine biosynthesis</keyword>
<dbReference type="HAMAP" id="MF_01684">
    <property type="entry name" value="Salvage_MtnN"/>
    <property type="match status" value="1"/>
</dbReference>
<evidence type="ECO:0000256" key="5">
    <source>
        <dbReference type="ARBA" id="ARBA00050313"/>
    </source>
</evidence>
<dbReference type="AlphaFoldDB" id="A0A221MC11"/>
<gene>
    <name evidence="6 8" type="primary">mtnN</name>
    <name evidence="8" type="ORF">CFK40_09060</name>
</gene>
<dbReference type="GO" id="GO:0019509">
    <property type="term" value="P:L-methionine salvage from methylthioadenosine"/>
    <property type="evidence" value="ECO:0007669"/>
    <property type="project" value="UniProtKB-UniRule"/>
</dbReference>
<dbReference type="Pfam" id="PF01048">
    <property type="entry name" value="PNP_UDP_1"/>
    <property type="match status" value="1"/>
</dbReference>
<comment type="catalytic activity">
    <reaction evidence="6">
        <text>S-adenosyl-L-homocysteine + H2O = S-(5-deoxy-D-ribos-5-yl)-L-homocysteine + adenine</text>
        <dbReference type="Rhea" id="RHEA:17805"/>
        <dbReference type="ChEBI" id="CHEBI:15377"/>
        <dbReference type="ChEBI" id="CHEBI:16708"/>
        <dbReference type="ChEBI" id="CHEBI:57856"/>
        <dbReference type="ChEBI" id="CHEBI:58195"/>
        <dbReference type="EC" id="3.2.2.9"/>
    </reaction>
</comment>
<dbReference type="RefSeq" id="WP_089532002.1">
    <property type="nucleotide sequence ID" value="NZ_CP022437.1"/>
</dbReference>
<comment type="catalytic activity">
    <reaction evidence="6">
        <text>S-methyl-5'-thioadenosine + H2O = 5-(methylsulfanyl)-D-ribose + adenine</text>
        <dbReference type="Rhea" id="RHEA:13617"/>
        <dbReference type="ChEBI" id="CHEBI:15377"/>
        <dbReference type="ChEBI" id="CHEBI:16708"/>
        <dbReference type="ChEBI" id="CHEBI:17509"/>
        <dbReference type="ChEBI" id="CHEBI:78440"/>
        <dbReference type="EC" id="3.2.2.9"/>
    </reaction>
</comment>
<dbReference type="GO" id="GO:0008930">
    <property type="term" value="F:methylthioadenosine nucleosidase activity"/>
    <property type="evidence" value="ECO:0007669"/>
    <property type="project" value="UniProtKB-UniRule"/>
</dbReference>
<dbReference type="Gene3D" id="3.40.50.1580">
    <property type="entry name" value="Nucleoside phosphorylase domain"/>
    <property type="match status" value="1"/>
</dbReference>
<comment type="similarity">
    <text evidence="6">Belongs to the PNP/UDP phosphorylase family. MtnN subfamily.</text>
</comment>
<feature type="binding site" evidence="6">
    <location>
        <position position="78"/>
    </location>
    <ligand>
        <name>substrate</name>
    </ligand>
</feature>
<evidence type="ECO:0000259" key="7">
    <source>
        <dbReference type="Pfam" id="PF01048"/>
    </source>
</evidence>
<dbReference type="PANTHER" id="PTHR46832">
    <property type="entry name" value="5'-METHYLTHIOADENOSINE/S-ADENOSYLHOMOCYSTEINE NUCLEOSIDASE"/>
    <property type="match status" value="1"/>
</dbReference>
<dbReference type="OrthoDB" id="9792278at2"/>
<dbReference type="NCBIfam" id="TIGR01704">
    <property type="entry name" value="MTA_SAH-Nsdase"/>
    <property type="match status" value="1"/>
</dbReference>
<dbReference type="InterPro" id="IPR000845">
    <property type="entry name" value="Nucleoside_phosphorylase_d"/>
</dbReference>
<feature type="binding site" evidence="6">
    <location>
        <position position="152"/>
    </location>
    <ligand>
        <name>substrate</name>
    </ligand>
</feature>
<organism evidence="8 9">
    <name type="scientific">Virgibacillus necropolis</name>
    <dbReference type="NCBI Taxonomy" id="163877"/>
    <lineage>
        <taxon>Bacteria</taxon>
        <taxon>Bacillati</taxon>
        <taxon>Bacillota</taxon>
        <taxon>Bacilli</taxon>
        <taxon>Bacillales</taxon>
        <taxon>Bacillaceae</taxon>
        <taxon>Virgibacillus</taxon>
    </lineage>
</organism>
<evidence type="ECO:0000256" key="1">
    <source>
        <dbReference type="ARBA" id="ARBA00004945"/>
    </source>
</evidence>
<dbReference type="EMBL" id="CP022437">
    <property type="protein sequence ID" value="ASN05152.1"/>
    <property type="molecule type" value="Genomic_DNA"/>
</dbReference>
<feature type="active site" description="Proton donor" evidence="6">
    <location>
        <position position="197"/>
    </location>
</feature>
<dbReference type="PANTHER" id="PTHR46832:SF1">
    <property type="entry name" value="5'-METHYLTHIOADENOSINE_S-ADENOSYLHOMOCYSTEINE NUCLEOSIDASE"/>
    <property type="match status" value="1"/>
</dbReference>
<keyword evidence="3 6" id="KW-0378">Hydrolase</keyword>
<reference evidence="8 9" key="1">
    <citation type="journal article" date="2003" name="Int. J. Syst. Evol. Microbiol.">
        <title>Virgibacillus carmonensis sp. nov., Virgibacillus necropolis sp. nov. and Virgibacillus picturae sp. nov., three novel species isolated from deteriorated mural paintings, transfer of the species of the genus salibacillus to Virgibacillus, as Virgibacillus marismortui comb. nov. and Virgibacillus salexigens comb. nov., and emended description of the genus Virgibacillus.</title>
        <authorList>
            <person name="Heyrman J."/>
            <person name="Logan N.A."/>
            <person name="Busse H.J."/>
            <person name="Balcaen A."/>
            <person name="Lebbe L."/>
            <person name="Rodriguez-Diaz M."/>
            <person name="Swings J."/>
            <person name="De Vos P."/>
        </authorList>
    </citation>
    <scope>NUCLEOTIDE SEQUENCE [LARGE SCALE GENOMIC DNA]</scope>
    <source>
        <strain evidence="8 9">LMG 19488</strain>
    </source>
</reference>
<feature type="binding site" evidence="6">
    <location>
        <begin position="173"/>
        <end position="174"/>
    </location>
    <ligand>
        <name>substrate</name>
    </ligand>
</feature>
<dbReference type="Proteomes" id="UP000204391">
    <property type="component" value="Chromosome"/>
</dbReference>
<feature type="active site" description="Proton acceptor" evidence="6">
    <location>
        <position position="12"/>
    </location>
</feature>
<comment type="catalytic activity">
    <reaction evidence="5">
        <text>5'-deoxyadenosine + H2O = 5-deoxy-D-ribose + adenine</text>
        <dbReference type="Rhea" id="RHEA:29859"/>
        <dbReference type="ChEBI" id="CHEBI:15377"/>
        <dbReference type="ChEBI" id="CHEBI:16708"/>
        <dbReference type="ChEBI" id="CHEBI:17319"/>
        <dbReference type="ChEBI" id="CHEBI:149540"/>
        <dbReference type="EC" id="3.2.2.9"/>
    </reaction>
    <physiologicalReaction direction="left-to-right" evidence="5">
        <dbReference type="Rhea" id="RHEA:29860"/>
    </physiologicalReaction>
</comment>
<accession>A0A221MC11</accession>
<dbReference type="InterPro" id="IPR010049">
    <property type="entry name" value="MTA_SAH_Nsdase"/>
</dbReference>
<dbReference type="SUPFAM" id="SSF53167">
    <property type="entry name" value="Purine and uridine phosphorylases"/>
    <property type="match status" value="1"/>
</dbReference>
<dbReference type="UniPathway" id="UPA00904">
    <property type="reaction ID" value="UER00871"/>
</dbReference>
<sequence length="229" mass="24622">MTIGIIGAMDEEVALLIENMSEKKEQTIANCLFVTGEMNDKQVVLLKSGIGKVNAAMATTILHERFNPDYVINTGSAGGFTPELDIGDIVVSSQVVHHDVDVTAFDYAYGQVPGMPAMFAADPKLISIATNAVKSLTVASREGIIATADTFMADPVHVKRIKEKFPAMIAAEMEAAAVAQVCFQYDKPFVIIRALSDIAGKESSISFDTFIEKAAKNAASLIMKMIKDL</sequence>
<dbReference type="GO" id="GO:0009164">
    <property type="term" value="P:nucleoside catabolic process"/>
    <property type="evidence" value="ECO:0007669"/>
    <property type="project" value="InterPro"/>
</dbReference>
<evidence type="ECO:0000256" key="3">
    <source>
        <dbReference type="ARBA" id="ARBA00022801"/>
    </source>
</evidence>
<protein>
    <recommendedName>
        <fullName evidence="6">5'-methylthioadenosine/S-adenosylhomocysteine nucleosidase</fullName>
        <shortName evidence="6">MTA/SAH nucleosidase</shortName>
        <shortName evidence="6">MTAN</shortName>
        <ecNumber evidence="6">3.2.2.9</ecNumber>
    </recommendedName>
    <alternativeName>
        <fullName evidence="6">5'-deoxyadenosine nucleosidase</fullName>
        <shortName evidence="6">DOA nucleosidase</shortName>
        <shortName evidence="6">dAdo nucleosidase</shortName>
    </alternativeName>
    <alternativeName>
        <fullName evidence="6">5'-methylthioadenosine nucleosidase</fullName>
        <shortName evidence="6">MTA nucleosidase</shortName>
    </alternativeName>
    <alternativeName>
        <fullName evidence="6">S-adenosylhomocysteine nucleosidase</fullName>
        <shortName evidence="6">AdoHcy nucleosidase</shortName>
        <shortName evidence="6">SAH nucleosidase</shortName>
        <shortName evidence="6">SRH nucleosidase</shortName>
    </alternativeName>
</protein>
<name>A0A221MC11_9BACI</name>
<dbReference type="GO" id="GO:0019284">
    <property type="term" value="P:L-methionine salvage from S-adenosylmethionine"/>
    <property type="evidence" value="ECO:0007669"/>
    <property type="project" value="TreeGrafter"/>
</dbReference>
<dbReference type="EC" id="3.2.2.9" evidence="6"/>
<proteinExistence type="inferred from homology"/>
<comment type="function">
    <text evidence="6">Catalyzes the irreversible cleavage of the glycosidic bond in both 5'-methylthioadenosine (MTA) and S-adenosylhomocysteine (SAH/AdoHcy) to adenine and the corresponding thioribose, 5'-methylthioribose and S-ribosylhomocysteine, respectively. Also cleaves 5'-deoxyadenosine, a toxic by-product of radical S-adenosylmethionine (SAM) enzymes, into 5-deoxyribose and adenine.</text>
</comment>
<dbReference type="FunFam" id="3.40.50.1580:FF:000001">
    <property type="entry name" value="MTA/SAH nucleosidase family protein"/>
    <property type="match status" value="1"/>
</dbReference>
<evidence type="ECO:0000256" key="6">
    <source>
        <dbReference type="HAMAP-Rule" id="MF_01684"/>
    </source>
</evidence>
<dbReference type="KEGG" id="vne:CFK40_09060"/>
<feature type="domain" description="Nucleoside phosphorylase" evidence="7">
    <location>
        <begin position="2"/>
        <end position="227"/>
    </location>
</feature>
<evidence type="ECO:0000313" key="8">
    <source>
        <dbReference type="EMBL" id="ASN05152.1"/>
    </source>
</evidence>
<keyword evidence="9" id="KW-1185">Reference proteome</keyword>
<evidence type="ECO:0000313" key="9">
    <source>
        <dbReference type="Proteomes" id="UP000204391"/>
    </source>
</evidence>
<dbReference type="GO" id="GO:0008782">
    <property type="term" value="F:adenosylhomocysteine nucleosidase activity"/>
    <property type="evidence" value="ECO:0007669"/>
    <property type="project" value="UniProtKB-UniRule"/>
</dbReference>
<evidence type="ECO:0000256" key="2">
    <source>
        <dbReference type="ARBA" id="ARBA00022605"/>
    </source>
</evidence>
<dbReference type="CDD" id="cd09008">
    <property type="entry name" value="MTAN"/>
    <property type="match status" value="1"/>
</dbReference>
<comment type="pathway">
    <text evidence="1 6">Amino-acid biosynthesis; L-methionine biosynthesis via salvage pathway; S-methyl-5-thio-alpha-D-ribose 1-phosphate from S-methyl-5'-thioadenosine (hydrolase route): step 1/2.</text>
</comment>
<evidence type="ECO:0000256" key="4">
    <source>
        <dbReference type="ARBA" id="ARBA00023167"/>
    </source>
</evidence>